<name>A0AAN7JMD4_9MYRT</name>
<dbReference type="Proteomes" id="UP001345219">
    <property type="component" value="Chromosome 21"/>
</dbReference>
<gene>
    <name evidence="1" type="ORF">SAY87_026647</name>
</gene>
<organism evidence="1 2">
    <name type="scientific">Trapa incisa</name>
    <dbReference type="NCBI Taxonomy" id="236973"/>
    <lineage>
        <taxon>Eukaryota</taxon>
        <taxon>Viridiplantae</taxon>
        <taxon>Streptophyta</taxon>
        <taxon>Embryophyta</taxon>
        <taxon>Tracheophyta</taxon>
        <taxon>Spermatophyta</taxon>
        <taxon>Magnoliopsida</taxon>
        <taxon>eudicotyledons</taxon>
        <taxon>Gunneridae</taxon>
        <taxon>Pentapetalae</taxon>
        <taxon>rosids</taxon>
        <taxon>malvids</taxon>
        <taxon>Myrtales</taxon>
        <taxon>Lythraceae</taxon>
        <taxon>Trapa</taxon>
    </lineage>
</organism>
<proteinExistence type="predicted"/>
<sequence length="135" mass="14964">MWAAASALVITLLTKSLKIKHSISKTTLEMSLNLSAQTADWARNNLCVKRLAWCHWDSWELSSPVPAAGDSIRTVEQNSNNCMKFTLAFKSIFIVGGVSSLLNVESRTEIGYSYSSVFIWGFLIRISSLDGVNVF</sequence>
<evidence type="ECO:0000313" key="2">
    <source>
        <dbReference type="Proteomes" id="UP001345219"/>
    </source>
</evidence>
<dbReference type="EMBL" id="JAXIOK010000018">
    <property type="protein sequence ID" value="KAK4749198.1"/>
    <property type="molecule type" value="Genomic_DNA"/>
</dbReference>
<reference evidence="1 2" key="1">
    <citation type="journal article" date="2023" name="Hortic Res">
        <title>Pangenome of water caltrop reveals structural variations and asymmetric subgenome divergence after allopolyploidization.</title>
        <authorList>
            <person name="Zhang X."/>
            <person name="Chen Y."/>
            <person name="Wang L."/>
            <person name="Yuan Y."/>
            <person name="Fang M."/>
            <person name="Shi L."/>
            <person name="Lu R."/>
            <person name="Comes H.P."/>
            <person name="Ma Y."/>
            <person name="Chen Y."/>
            <person name="Huang G."/>
            <person name="Zhou Y."/>
            <person name="Zheng Z."/>
            <person name="Qiu Y."/>
        </authorList>
    </citation>
    <scope>NUCLEOTIDE SEQUENCE [LARGE SCALE GENOMIC DNA]</scope>
    <source>
        <tissue evidence="1">Roots</tissue>
    </source>
</reference>
<dbReference type="AlphaFoldDB" id="A0AAN7JMD4"/>
<keyword evidence="2" id="KW-1185">Reference proteome</keyword>
<accession>A0AAN7JMD4</accession>
<evidence type="ECO:0000313" key="1">
    <source>
        <dbReference type="EMBL" id="KAK4749198.1"/>
    </source>
</evidence>
<comment type="caution">
    <text evidence="1">The sequence shown here is derived from an EMBL/GenBank/DDBJ whole genome shotgun (WGS) entry which is preliminary data.</text>
</comment>
<protein>
    <submittedName>
        <fullName evidence="1">Uncharacterized protein</fullName>
    </submittedName>
</protein>